<dbReference type="AlphaFoldDB" id="A0A7U8C5D8"/>
<name>A0A7U8C5D8_NEPCE</name>
<dbReference type="InterPro" id="IPR034122">
    <property type="entry name" value="Retropepsin-like_bacterial"/>
</dbReference>
<organism evidence="1 2">
    <name type="scientific">Neptuniibacter caesariensis</name>
    <dbReference type="NCBI Taxonomy" id="207954"/>
    <lineage>
        <taxon>Bacteria</taxon>
        <taxon>Pseudomonadati</taxon>
        <taxon>Pseudomonadota</taxon>
        <taxon>Gammaproteobacteria</taxon>
        <taxon>Oceanospirillales</taxon>
        <taxon>Oceanospirillaceae</taxon>
        <taxon>Neptuniibacter</taxon>
    </lineage>
</organism>
<dbReference type="CDD" id="cd05483">
    <property type="entry name" value="retropepsin_like_bacteria"/>
    <property type="match status" value="1"/>
</dbReference>
<dbReference type="Pfam" id="PF13650">
    <property type="entry name" value="Asp_protease_2"/>
    <property type="match status" value="1"/>
</dbReference>
<gene>
    <name evidence="1" type="ORF">MED92_02828</name>
</gene>
<protein>
    <recommendedName>
        <fullName evidence="3">Peptidase A2 domain-containing protein</fullName>
    </recommendedName>
</protein>
<sequence>MFSNLSEAQIYEYVDETGKKVFVDRLSKVPAKYRSQLESREESNEKLSQAEIDQLQLERDRQLAISKISTERRRIQEAMRKWITPFQFQSNRVLLPVRISYGGRQKTLSLVMDTGASVTVLHKDALQSLSPQFLSGGAARVADGRVVLTEKVSLNSVEIGPYKAENIQASVIDFKGGSGSNQGLLGMDFLYNARFELDREKQHIRWYPEKYQALQDKLDELNILEQQLKSATAVPEE</sequence>
<accession>A0A7U8C5D8</accession>
<dbReference type="RefSeq" id="WP_007022582.1">
    <property type="nucleotide sequence ID" value="NZ_CH724127.1"/>
</dbReference>
<evidence type="ECO:0000313" key="2">
    <source>
        <dbReference type="Proteomes" id="UP000002171"/>
    </source>
</evidence>
<reference evidence="1 2" key="1">
    <citation type="submission" date="2006-02" db="EMBL/GenBank/DDBJ databases">
        <authorList>
            <person name="Pinhassi J."/>
            <person name="Pedros-Alio C."/>
            <person name="Ferriera S."/>
            <person name="Johnson J."/>
            <person name="Kravitz S."/>
            <person name="Halpern A."/>
            <person name="Remington K."/>
            <person name="Beeson K."/>
            <person name="Tran B."/>
            <person name="Rogers Y.-H."/>
            <person name="Friedman R."/>
            <person name="Venter J.C."/>
        </authorList>
    </citation>
    <scope>NUCLEOTIDE SEQUENCE [LARGE SCALE GENOMIC DNA]</scope>
    <source>
        <strain evidence="1 2">MED92</strain>
    </source>
</reference>
<dbReference type="Gene3D" id="2.40.70.10">
    <property type="entry name" value="Acid Proteases"/>
    <property type="match status" value="1"/>
</dbReference>
<comment type="caution">
    <text evidence="1">The sequence shown here is derived from an EMBL/GenBank/DDBJ whole genome shotgun (WGS) entry which is preliminary data.</text>
</comment>
<evidence type="ECO:0008006" key="3">
    <source>
        <dbReference type="Google" id="ProtNLM"/>
    </source>
</evidence>
<dbReference type="OrthoDB" id="6088234at2"/>
<dbReference type="Proteomes" id="UP000002171">
    <property type="component" value="Unassembled WGS sequence"/>
</dbReference>
<keyword evidence="2" id="KW-1185">Reference proteome</keyword>
<evidence type="ECO:0000313" key="1">
    <source>
        <dbReference type="EMBL" id="EAR61847.1"/>
    </source>
</evidence>
<dbReference type="EMBL" id="AAOW01000005">
    <property type="protein sequence ID" value="EAR61847.1"/>
    <property type="molecule type" value="Genomic_DNA"/>
</dbReference>
<dbReference type="SUPFAM" id="SSF50630">
    <property type="entry name" value="Acid proteases"/>
    <property type="match status" value="1"/>
</dbReference>
<proteinExistence type="predicted"/>
<dbReference type="InterPro" id="IPR021109">
    <property type="entry name" value="Peptidase_aspartic_dom_sf"/>
</dbReference>